<dbReference type="AlphaFoldDB" id="A0A7E4ZSD4"/>
<proteinExistence type="predicted"/>
<accession>A0A7E4ZSD4</accession>
<reference evidence="2" key="2">
    <citation type="submission" date="2020-10" db="UniProtKB">
        <authorList>
            <consortium name="WormBaseParasite"/>
        </authorList>
    </citation>
    <scope>IDENTIFICATION</scope>
</reference>
<reference evidence="1" key="1">
    <citation type="journal article" date="2013" name="Genetics">
        <title>The draft genome and transcriptome of Panagrellus redivivus are shaped by the harsh demands of a free-living lifestyle.</title>
        <authorList>
            <person name="Srinivasan J."/>
            <person name="Dillman A.R."/>
            <person name="Macchietto M.G."/>
            <person name="Heikkinen L."/>
            <person name="Lakso M."/>
            <person name="Fracchia K.M."/>
            <person name="Antoshechkin I."/>
            <person name="Mortazavi A."/>
            <person name="Wong G."/>
            <person name="Sternberg P.W."/>
        </authorList>
    </citation>
    <scope>NUCLEOTIDE SEQUENCE [LARGE SCALE GENOMIC DNA]</scope>
    <source>
        <strain evidence="1">MT8872</strain>
    </source>
</reference>
<name>A0A7E4ZSD4_PANRE</name>
<sequence>MDSLQPVRKISAVSPITHTTHPTSTYDVFFASPGPSGVSVTNNFLELIGTENNKICDDIKSWWANMVDNQ</sequence>
<dbReference type="Proteomes" id="UP000492821">
    <property type="component" value="Unassembled WGS sequence"/>
</dbReference>
<evidence type="ECO:0000313" key="2">
    <source>
        <dbReference type="WBParaSite" id="Pan_g14330.t1"/>
    </source>
</evidence>
<keyword evidence="1" id="KW-1185">Reference proteome</keyword>
<evidence type="ECO:0000313" key="1">
    <source>
        <dbReference type="Proteomes" id="UP000492821"/>
    </source>
</evidence>
<organism evidence="1 2">
    <name type="scientific">Panagrellus redivivus</name>
    <name type="common">Microworm</name>
    <dbReference type="NCBI Taxonomy" id="6233"/>
    <lineage>
        <taxon>Eukaryota</taxon>
        <taxon>Metazoa</taxon>
        <taxon>Ecdysozoa</taxon>
        <taxon>Nematoda</taxon>
        <taxon>Chromadorea</taxon>
        <taxon>Rhabditida</taxon>
        <taxon>Tylenchina</taxon>
        <taxon>Panagrolaimomorpha</taxon>
        <taxon>Panagrolaimoidea</taxon>
        <taxon>Panagrolaimidae</taxon>
        <taxon>Panagrellus</taxon>
    </lineage>
</organism>
<dbReference type="WBParaSite" id="Pan_g14330.t1">
    <property type="protein sequence ID" value="Pan_g14330.t1"/>
    <property type="gene ID" value="Pan_g14330"/>
</dbReference>
<protein>
    <submittedName>
        <fullName evidence="2">Uncharacterized protein</fullName>
    </submittedName>
</protein>